<keyword evidence="3" id="KW-1185">Reference proteome</keyword>
<evidence type="ECO:0000256" key="1">
    <source>
        <dbReference type="SAM" id="SignalP"/>
    </source>
</evidence>
<protein>
    <recommendedName>
        <fullName evidence="4">Outer membrane protein beta-barrel domain-containing protein</fullName>
    </recommendedName>
</protein>
<organism evidence="2 3">
    <name type="scientific">Polynucleobacter victoriensis</name>
    <dbReference type="NCBI Taxonomy" id="2049319"/>
    <lineage>
        <taxon>Bacteria</taxon>
        <taxon>Pseudomonadati</taxon>
        <taxon>Pseudomonadota</taxon>
        <taxon>Betaproteobacteria</taxon>
        <taxon>Burkholderiales</taxon>
        <taxon>Burkholderiaceae</taxon>
        <taxon>Polynucleobacter</taxon>
    </lineage>
</organism>
<feature type="chain" id="PRO_5012013201" description="Outer membrane protein beta-barrel domain-containing protein" evidence="1">
    <location>
        <begin position="21"/>
        <end position="180"/>
    </location>
</feature>
<dbReference type="Proteomes" id="UP000197215">
    <property type="component" value="Unassembled WGS sequence"/>
</dbReference>
<dbReference type="EMBL" id="FYEX01000001">
    <property type="protein sequence ID" value="SNC62961.1"/>
    <property type="molecule type" value="Genomic_DNA"/>
</dbReference>
<proteinExistence type="predicted"/>
<evidence type="ECO:0000313" key="2">
    <source>
        <dbReference type="EMBL" id="SNC62961.1"/>
    </source>
</evidence>
<accession>A0A212TAV6</accession>
<keyword evidence="1" id="KW-0732">Signal</keyword>
<dbReference type="OrthoDB" id="5643626at2"/>
<evidence type="ECO:0000313" key="3">
    <source>
        <dbReference type="Proteomes" id="UP000197215"/>
    </source>
</evidence>
<dbReference type="AlphaFoldDB" id="A0A212TAV6"/>
<feature type="signal peptide" evidence="1">
    <location>
        <begin position="1"/>
        <end position="20"/>
    </location>
</feature>
<dbReference type="RefSeq" id="WP_088812653.1">
    <property type="nucleotide sequence ID" value="NZ_FYEX01000001.1"/>
</dbReference>
<sequence>MNKLFFSFYAGLFLCASALAETSMEIEVGPGYGLNGNPNSMRYEFQLETDVSEDWEVDVFQRVAKPVGYAKWDQKTEFGIKRSWEMPFFRLAFGRNSELDKAYNYYNLMPGVAFKLSPDWTMKLAYRYIHSVPSESETTISRTYRTAFEYRLDKKNKLKLKWDHERREMNEFAFGWAYSF</sequence>
<gene>
    <name evidence="2" type="ORF">SAMN06295916_0783</name>
</gene>
<name>A0A212TAV6_9BURK</name>
<reference evidence="2 3" key="1">
    <citation type="submission" date="2017-06" db="EMBL/GenBank/DDBJ databases">
        <authorList>
            <person name="Kim H.J."/>
            <person name="Triplett B.A."/>
        </authorList>
    </citation>
    <scope>NUCLEOTIDE SEQUENCE [LARGE SCALE GENOMIC DNA]</scope>
    <source>
        <strain evidence="2 3">MWH-VicM1</strain>
    </source>
</reference>
<evidence type="ECO:0008006" key="4">
    <source>
        <dbReference type="Google" id="ProtNLM"/>
    </source>
</evidence>